<evidence type="ECO:0000313" key="8">
    <source>
        <dbReference type="Proteomes" id="UP001629744"/>
    </source>
</evidence>
<evidence type="ECO:0000256" key="4">
    <source>
        <dbReference type="ARBA" id="ARBA00040781"/>
    </source>
</evidence>
<dbReference type="EMBL" id="JBDLNU010000001">
    <property type="protein sequence ID" value="MFM1727169.1"/>
    <property type="molecule type" value="Genomic_DNA"/>
</dbReference>
<feature type="domain" description="Ketoreductase" evidence="6">
    <location>
        <begin position="22"/>
        <end position="196"/>
    </location>
</feature>
<reference evidence="7 8" key="1">
    <citation type="submission" date="2023-11" db="EMBL/GenBank/DDBJ databases">
        <authorList>
            <person name="Val-Calvo J."/>
            <person name="Scortti M."/>
            <person name="Vazquez-Boland J."/>
        </authorList>
    </citation>
    <scope>NUCLEOTIDE SEQUENCE [LARGE SCALE GENOMIC DNA]</scope>
    <source>
        <strain evidence="7 8">DSM 46662</strain>
    </source>
</reference>
<protein>
    <recommendedName>
        <fullName evidence="4">3-oxoacyl-[acyl-carrier-protein] reductase MabA</fullName>
    </recommendedName>
</protein>
<comment type="similarity">
    <text evidence="2">Belongs to the short-chain dehydrogenases/reductases (SDR) family.</text>
</comment>
<dbReference type="Proteomes" id="UP001629744">
    <property type="component" value="Unassembled WGS sequence"/>
</dbReference>
<comment type="subcellular location">
    <subcellularLocation>
        <location evidence="1">Secreted</location>
        <location evidence="1">Cell wall</location>
    </subcellularLocation>
</comment>
<dbReference type="PANTHER" id="PTHR42879">
    <property type="entry name" value="3-OXOACYL-(ACYL-CARRIER-PROTEIN) REDUCTASE"/>
    <property type="match status" value="1"/>
</dbReference>
<dbReference type="InterPro" id="IPR050259">
    <property type="entry name" value="SDR"/>
</dbReference>
<comment type="catalytic activity">
    <reaction evidence="5">
        <text>a (3R)-hydroxyacyl-[ACP] + NADP(+) = a 3-oxoacyl-[ACP] + NADPH + H(+)</text>
        <dbReference type="Rhea" id="RHEA:17397"/>
        <dbReference type="Rhea" id="RHEA-COMP:9916"/>
        <dbReference type="Rhea" id="RHEA-COMP:9945"/>
        <dbReference type="ChEBI" id="CHEBI:15378"/>
        <dbReference type="ChEBI" id="CHEBI:57783"/>
        <dbReference type="ChEBI" id="CHEBI:58349"/>
        <dbReference type="ChEBI" id="CHEBI:78776"/>
        <dbReference type="ChEBI" id="CHEBI:78827"/>
        <dbReference type="EC" id="1.1.1.100"/>
    </reaction>
    <physiologicalReaction direction="right-to-left" evidence="5">
        <dbReference type="Rhea" id="RHEA:17399"/>
    </physiologicalReaction>
</comment>
<dbReference type="Pfam" id="PF13561">
    <property type="entry name" value="adh_short_C2"/>
    <property type="match status" value="1"/>
</dbReference>
<dbReference type="SUPFAM" id="SSF51735">
    <property type="entry name" value="NAD(P)-binding Rossmann-fold domains"/>
    <property type="match status" value="1"/>
</dbReference>
<keyword evidence="8" id="KW-1185">Reference proteome</keyword>
<dbReference type="InterPro" id="IPR020904">
    <property type="entry name" value="Sc_DH/Rdtase_CS"/>
</dbReference>
<proteinExistence type="inferred from homology"/>
<sequence>MTNVIAAQEQSASNVSFDFAGQTVIVTGGGRGIGLELGRFFHEAGATVYLVDFDGDALVEAVADVGCRSAVADVSDSASVQAVVDKAIAETGRIDVLVNNAGILRDRVLWKLTDDDYEQVMAVHAGGTFRFTRACVPHFRERGYGRVVNVTSYTGLRGNPGQANYAMAKAGIIGFTKTAAKELARFGVTVNAISPNAETRMIASIPDDKKAELIAQVPMGRFADPREMAAAVAFLASANAGYITGTVLPVDGGISI</sequence>
<dbReference type="SMART" id="SM00822">
    <property type="entry name" value="PKS_KR"/>
    <property type="match status" value="1"/>
</dbReference>
<evidence type="ECO:0000256" key="1">
    <source>
        <dbReference type="ARBA" id="ARBA00004191"/>
    </source>
</evidence>
<evidence type="ECO:0000313" key="7">
    <source>
        <dbReference type="EMBL" id="MFM1727169.1"/>
    </source>
</evidence>
<dbReference type="PRINTS" id="PR00080">
    <property type="entry name" value="SDRFAMILY"/>
</dbReference>
<evidence type="ECO:0000256" key="2">
    <source>
        <dbReference type="ARBA" id="ARBA00006484"/>
    </source>
</evidence>
<dbReference type="PANTHER" id="PTHR42879:SF2">
    <property type="entry name" value="3-OXOACYL-[ACYL-CARRIER-PROTEIN] REDUCTASE FABG"/>
    <property type="match status" value="1"/>
</dbReference>
<comment type="caution">
    <text evidence="7">The sequence shown here is derived from an EMBL/GenBank/DDBJ whole genome shotgun (WGS) entry which is preliminary data.</text>
</comment>
<evidence type="ECO:0000259" key="6">
    <source>
        <dbReference type="SMART" id="SM00822"/>
    </source>
</evidence>
<accession>A0ABW9FPJ2</accession>
<organism evidence="7 8">
    <name type="scientific">Prescottella soli</name>
    <dbReference type="NCBI Taxonomy" id="1543852"/>
    <lineage>
        <taxon>Bacteria</taxon>
        <taxon>Bacillati</taxon>
        <taxon>Actinomycetota</taxon>
        <taxon>Actinomycetes</taxon>
        <taxon>Mycobacteriales</taxon>
        <taxon>Nocardiaceae</taxon>
        <taxon>Prescottella</taxon>
    </lineage>
</organism>
<evidence type="ECO:0000256" key="3">
    <source>
        <dbReference type="ARBA" id="ARBA00022512"/>
    </source>
</evidence>
<dbReference type="PRINTS" id="PR00081">
    <property type="entry name" value="GDHRDH"/>
</dbReference>
<dbReference type="InterPro" id="IPR002347">
    <property type="entry name" value="SDR_fam"/>
</dbReference>
<dbReference type="InterPro" id="IPR057326">
    <property type="entry name" value="KR_dom"/>
</dbReference>
<keyword evidence="3" id="KW-0964">Secreted</keyword>
<dbReference type="RefSeq" id="WP_348608507.1">
    <property type="nucleotide sequence ID" value="NZ_CP157276.1"/>
</dbReference>
<dbReference type="Gene3D" id="3.40.50.720">
    <property type="entry name" value="NAD(P)-binding Rossmann-like Domain"/>
    <property type="match status" value="1"/>
</dbReference>
<dbReference type="PROSITE" id="PS00061">
    <property type="entry name" value="ADH_SHORT"/>
    <property type="match status" value="1"/>
</dbReference>
<dbReference type="InterPro" id="IPR036291">
    <property type="entry name" value="NAD(P)-bd_dom_sf"/>
</dbReference>
<evidence type="ECO:0000256" key="5">
    <source>
        <dbReference type="ARBA" id="ARBA00047400"/>
    </source>
</evidence>
<keyword evidence="3" id="KW-0134">Cell wall</keyword>
<gene>
    <name evidence="7" type="ORF">ABEU19_000620</name>
</gene>
<name>A0ABW9FPJ2_9NOCA</name>